<name>A0ACB8SIL9_9AGAM</name>
<sequence length="172" mass="19158">MSLLKQLTTMVRKTGRSTDGAQPPASDRSANPSSVQRLDPTSFASANLNASVAILKEVGELTIKVPYLKSAAGVLLRIIEIKDEVELYRDSWKEVMEDVKNVTNVVLETYELWTLTRDLETFRLNVTRADMLQHIKECSRKLKTSVDACNTALLLSIRATQANSSTIQANFK</sequence>
<proteinExistence type="predicted"/>
<evidence type="ECO:0000313" key="2">
    <source>
        <dbReference type="Proteomes" id="UP000814140"/>
    </source>
</evidence>
<reference evidence="1" key="1">
    <citation type="submission" date="2021-03" db="EMBL/GenBank/DDBJ databases">
        <authorList>
            <consortium name="DOE Joint Genome Institute"/>
            <person name="Ahrendt S."/>
            <person name="Looney B.P."/>
            <person name="Miyauchi S."/>
            <person name="Morin E."/>
            <person name="Drula E."/>
            <person name="Courty P.E."/>
            <person name="Chicoki N."/>
            <person name="Fauchery L."/>
            <person name="Kohler A."/>
            <person name="Kuo A."/>
            <person name="Labutti K."/>
            <person name="Pangilinan J."/>
            <person name="Lipzen A."/>
            <person name="Riley R."/>
            <person name="Andreopoulos W."/>
            <person name="He G."/>
            <person name="Johnson J."/>
            <person name="Barry K.W."/>
            <person name="Grigoriev I.V."/>
            <person name="Nagy L."/>
            <person name="Hibbett D."/>
            <person name="Henrissat B."/>
            <person name="Matheny P.B."/>
            <person name="Labbe J."/>
            <person name="Martin F."/>
        </authorList>
    </citation>
    <scope>NUCLEOTIDE SEQUENCE</scope>
    <source>
        <strain evidence="1">HHB10654</strain>
    </source>
</reference>
<accession>A0ACB8SIL9</accession>
<comment type="caution">
    <text evidence="1">The sequence shown here is derived from an EMBL/GenBank/DDBJ whole genome shotgun (WGS) entry which is preliminary data.</text>
</comment>
<gene>
    <name evidence="1" type="ORF">BV25DRAFT_1921397</name>
</gene>
<reference evidence="1" key="2">
    <citation type="journal article" date="2022" name="New Phytol.">
        <title>Evolutionary transition to the ectomycorrhizal habit in the genomes of a hyperdiverse lineage of mushroom-forming fungi.</title>
        <authorList>
            <person name="Looney B."/>
            <person name="Miyauchi S."/>
            <person name="Morin E."/>
            <person name="Drula E."/>
            <person name="Courty P.E."/>
            <person name="Kohler A."/>
            <person name="Kuo A."/>
            <person name="LaButti K."/>
            <person name="Pangilinan J."/>
            <person name="Lipzen A."/>
            <person name="Riley R."/>
            <person name="Andreopoulos W."/>
            <person name="He G."/>
            <person name="Johnson J."/>
            <person name="Nolan M."/>
            <person name="Tritt A."/>
            <person name="Barry K.W."/>
            <person name="Grigoriev I.V."/>
            <person name="Nagy L.G."/>
            <person name="Hibbett D."/>
            <person name="Henrissat B."/>
            <person name="Matheny P.B."/>
            <person name="Labbe J."/>
            <person name="Martin F.M."/>
        </authorList>
    </citation>
    <scope>NUCLEOTIDE SEQUENCE</scope>
    <source>
        <strain evidence="1">HHB10654</strain>
    </source>
</reference>
<protein>
    <submittedName>
        <fullName evidence="1">Uncharacterized protein</fullName>
    </submittedName>
</protein>
<dbReference type="EMBL" id="MU277275">
    <property type="protein sequence ID" value="KAI0055915.1"/>
    <property type="molecule type" value="Genomic_DNA"/>
</dbReference>
<organism evidence="1 2">
    <name type="scientific">Artomyces pyxidatus</name>
    <dbReference type="NCBI Taxonomy" id="48021"/>
    <lineage>
        <taxon>Eukaryota</taxon>
        <taxon>Fungi</taxon>
        <taxon>Dikarya</taxon>
        <taxon>Basidiomycota</taxon>
        <taxon>Agaricomycotina</taxon>
        <taxon>Agaricomycetes</taxon>
        <taxon>Russulales</taxon>
        <taxon>Auriscalpiaceae</taxon>
        <taxon>Artomyces</taxon>
    </lineage>
</organism>
<evidence type="ECO:0000313" key="1">
    <source>
        <dbReference type="EMBL" id="KAI0055915.1"/>
    </source>
</evidence>
<dbReference type="Proteomes" id="UP000814140">
    <property type="component" value="Unassembled WGS sequence"/>
</dbReference>
<keyword evidence="2" id="KW-1185">Reference proteome</keyword>